<dbReference type="EMBL" id="JAKQYM010000003">
    <property type="protein sequence ID" value="MCI2228544.1"/>
    <property type="molecule type" value="Genomic_DNA"/>
</dbReference>
<dbReference type="AlphaFoldDB" id="A0A9X1VL75"/>
<dbReference type="Proteomes" id="UP001139369">
    <property type="component" value="Unassembled WGS sequence"/>
</dbReference>
<name>A0A9X1VL75_9FLAO</name>
<reference evidence="2" key="1">
    <citation type="submission" date="2022-02" db="EMBL/GenBank/DDBJ databases">
        <title>Polaribacter sp. MSW13, isolated from seawater.</title>
        <authorList>
            <person name="Kristyanto S."/>
            <person name="Jung J."/>
            <person name="Jeon C.O."/>
        </authorList>
    </citation>
    <scope>NUCLEOTIDE SEQUENCE</scope>
    <source>
        <strain evidence="2">MSW13</strain>
    </source>
</reference>
<evidence type="ECO:0000313" key="2">
    <source>
        <dbReference type="EMBL" id="MCI2228544.1"/>
    </source>
</evidence>
<sequence length="59" mass="6651">MFLQILPPDNIIATSSIFENQLGFVIFGLAIGVFVLLKIVKFLSKVKLLKNHKKTLYTS</sequence>
<gene>
    <name evidence="2" type="ORF">MC378_05150</name>
</gene>
<keyword evidence="1" id="KW-1133">Transmembrane helix</keyword>
<keyword evidence="1" id="KW-0812">Transmembrane</keyword>
<feature type="transmembrane region" description="Helical" evidence="1">
    <location>
        <begin position="24"/>
        <end position="44"/>
    </location>
</feature>
<proteinExistence type="predicted"/>
<accession>A0A9X1VL75</accession>
<keyword evidence="3" id="KW-1185">Reference proteome</keyword>
<evidence type="ECO:0000313" key="3">
    <source>
        <dbReference type="Proteomes" id="UP001139369"/>
    </source>
</evidence>
<keyword evidence="1" id="KW-0472">Membrane</keyword>
<comment type="caution">
    <text evidence="2">The sequence shown here is derived from an EMBL/GenBank/DDBJ whole genome shotgun (WGS) entry which is preliminary data.</text>
</comment>
<organism evidence="2 3">
    <name type="scientific">Polaribacter marinus</name>
    <dbReference type="NCBI Taxonomy" id="2916838"/>
    <lineage>
        <taxon>Bacteria</taxon>
        <taxon>Pseudomonadati</taxon>
        <taxon>Bacteroidota</taxon>
        <taxon>Flavobacteriia</taxon>
        <taxon>Flavobacteriales</taxon>
        <taxon>Flavobacteriaceae</taxon>
    </lineage>
</organism>
<dbReference type="RefSeq" id="WP_242177661.1">
    <property type="nucleotide sequence ID" value="NZ_JAKQYM010000003.1"/>
</dbReference>
<protein>
    <submittedName>
        <fullName evidence="2">Uncharacterized protein</fullName>
    </submittedName>
</protein>
<evidence type="ECO:0000256" key="1">
    <source>
        <dbReference type="SAM" id="Phobius"/>
    </source>
</evidence>